<organism evidence="1 2">
    <name type="scientific">Neorhizobium turbinariae</name>
    <dbReference type="NCBI Taxonomy" id="2937795"/>
    <lineage>
        <taxon>Bacteria</taxon>
        <taxon>Pseudomonadati</taxon>
        <taxon>Pseudomonadota</taxon>
        <taxon>Alphaproteobacteria</taxon>
        <taxon>Hyphomicrobiales</taxon>
        <taxon>Rhizobiaceae</taxon>
        <taxon>Rhizobium/Agrobacterium group</taxon>
        <taxon>Neorhizobium</taxon>
    </lineage>
</organism>
<reference evidence="1 2" key="1">
    <citation type="submission" date="2022-04" db="EMBL/GenBank/DDBJ databases">
        <title>Rhizobium coralii sp. nov., isolated from coral Turbinaria peltata.</title>
        <authorList>
            <person name="Sun H."/>
        </authorList>
    </citation>
    <scope>NUCLEOTIDE SEQUENCE [LARGE SCALE GENOMIC DNA]</scope>
    <source>
        <strain evidence="1 2">NTR19</strain>
    </source>
</reference>
<dbReference type="EMBL" id="JALPRY010000025">
    <property type="protein sequence ID" value="MCK8782247.1"/>
    <property type="molecule type" value="Genomic_DNA"/>
</dbReference>
<sequence length="69" mass="7370">MLAQHLTVVINKPVADADYLRQARGLFNELQRALQTHGAVALSGANLPVDPIAPVALASGDYAMMQQRA</sequence>
<name>A0ABT0IWI5_9HYPH</name>
<accession>A0ABT0IWI5</accession>
<evidence type="ECO:0000313" key="2">
    <source>
        <dbReference type="Proteomes" id="UP001202827"/>
    </source>
</evidence>
<evidence type="ECO:0000313" key="1">
    <source>
        <dbReference type="EMBL" id="MCK8782247.1"/>
    </source>
</evidence>
<dbReference type="Proteomes" id="UP001202827">
    <property type="component" value="Unassembled WGS sequence"/>
</dbReference>
<protein>
    <submittedName>
        <fullName evidence="1">Uncharacterized protein</fullName>
    </submittedName>
</protein>
<keyword evidence="2" id="KW-1185">Reference proteome</keyword>
<comment type="caution">
    <text evidence="1">The sequence shown here is derived from an EMBL/GenBank/DDBJ whole genome shotgun (WGS) entry which is preliminary data.</text>
</comment>
<gene>
    <name evidence="1" type="ORF">M0654_19900</name>
</gene>
<proteinExistence type="predicted"/>